<sequence>MQIFFFFFKPFCCDVCGQRFNEKGHLNRHMRGHTGQKPFCCDFCGRKFNEKGHLNRHMKGHTGQKPFCCDVCGQSKMIPSNTIS</sequence>
<keyword evidence="4" id="KW-0862">Zinc</keyword>
<dbReference type="InterPro" id="IPR013087">
    <property type="entry name" value="Znf_C2H2_type"/>
</dbReference>
<dbReference type="FunFam" id="3.30.160.60:FF:001573">
    <property type="entry name" value="Zinc finger protein 407"/>
    <property type="match status" value="1"/>
</dbReference>
<dbReference type="Proteomes" id="UP000264800">
    <property type="component" value="Unplaced"/>
</dbReference>
<reference evidence="8" key="1">
    <citation type="submission" date="2025-08" db="UniProtKB">
        <authorList>
            <consortium name="Ensembl"/>
        </authorList>
    </citation>
    <scope>IDENTIFICATION</scope>
</reference>
<evidence type="ECO:0000313" key="9">
    <source>
        <dbReference type="Proteomes" id="UP000264800"/>
    </source>
</evidence>
<proteinExistence type="predicted"/>
<dbReference type="PANTHER" id="PTHR23235:SF142">
    <property type="entry name" value="ZINC FINGER PROTEIN 384"/>
    <property type="match status" value="1"/>
</dbReference>
<evidence type="ECO:0000256" key="2">
    <source>
        <dbReference type="ARBA" id="ARBA00022737"/>
    </source>
</evidence>
<dbReference type="SMART" id="SM00355">
    <property type="entry name" value="ZnF_C2H2"/>
    <property type="match status" value="2"/>
</dbReference>
<keyword evidence="5" id="KW-0539">Nucleus</keyword>
<protein>
    <recommendedName>
        <fullName evidence="7">C2H2-type domain-containing protein</fullName>
    </recommendedName>
</protein>
<keyword evidence="2" id="KW-0677">Repeat</keyword>
<dbReference type="GO" id="GO:0008270">
    <property type="term" value="F:zinc ion binding"/>
    <property type="evidence" value="ECO:0007669"/>
    <property type="project" value="UniProtKB-KW"/>
</dbReference>
<dbReference type="GeneTree" id="ENSGT00940000161979"/>
<keyword evidence="1" id="KW-0479">Metal-binding</keyword>
<evidence type="ECO:0000256" key="3">
    <source>
        <dbReference type="ARBA" id="ARBA00022771"/>
    </source>
</evidence>
<dbReference type="FunFam" id="3.30.160.60:FF:001601">
    <property type="entry name" value="Uncharacterized protein, isoform A"/>
    <property type="match status" value="1"/>
</dbReference>
<dbReference type="Ensembl" id="ENSKMAT00000004298.1">
    <property type="protein sequence ID" value="ENSKMAP00000004215.1"/>
    <property type="gene ID" value="ENSKMAG00000003203.1"/>
</dbReference>
<dbReference type="InterPro" id="IPR036236">
    <property type="entry name" value="Znf_C2H2_sf"/>
</dbReference>
<keyword evidence="3 6" id="KW-0863">Zinc-finger</keyword>
<dbReference type="PANTHER" id="PTHR23235">
    <property type="entry name" value="KRUEPPEL-LIKE TRANSCRIPTION FACTOR"/>
    <property type="match status" value="1"/>
</dbReference>
<reference evidence="8" key="2">
    <citation type="submission" date="2025-09" db="UniProtKB">
        <authorList>
            <consortium name="Ensembl"/>
        </authorList>
    </citation>
    <scope>IDENTIFICATION</scope>
</reference>
<dbReference type="PROSITE" id="PS50157">
    <property type="entry name" value="ZINC_FINGER_C2H2_2"/>
    <property type="match status" value="2"/>
</dbReference>
<dbReference type="GO" id="GO:0000978">
    <property type="term" value="F:RNA polymerase II cis-regulatory region sequence-specific DNA binding"/>
    <property type="evidence" value="ECO:0007669"/>
    <property type="project" value="TreeGrafter"/>
</dbReference>
<evidence type="ECO:0000259" key="7">
    <source>
        <dbReference type="PROSITE" id="PS50157"/>
    </source>
</evidence>
<evidence type="ECO:0000256" key="4">
    <source>
        <dbReference type="ARBA" id="ARBA00022833"/>
    </source>
</evidence>
<feature type="domain" description="C2H2-type" evidence="7">
    <location>
        <begin position="39"/>
        <end position="66"/>
    </location>
</feature>
<dbReference type="AlphaFoldDB" id="A0A3Q2ZMK6"/>
<evidence type="ECO:0000313" key="8">
    <source>
        <dbReference type="Ensembl" id="ENSKMAP00000004215.1"/>
    </source>
</evidence>
<organism evidence="8 9">
    <name type="scientific">Kryptolebias marmoratus</name>
    <name type="common">Mangrove killifish</name>
    <name type="synonym">Rivulus marmoratus</name>
    <dbReference type="NCBI Taxonomy" id="37003"/>
    <lineage>
        <taxon>Eukaryota</taxon>
        <taxon>Metazoa</taxon>
        <taxon>Chordata</taxon>
        <taxon>Craniata</taxon>
        <taxon>Vertebrata</taxon>
        <taxon>Euteleostomi</taxon>
        <taxon>Actinopterygii</taxon>
        <taxon>Neopterygii</taxon>
        <taxon>Teleostei</taxon>
        <taxon>Neoteleostei</taxon>
        <taxon>Acanthomorphata</taxon>
        <taxon>Ovalentaria</taxon>
        <taxon>Atherinomorphae</taxon>
        <taxon>Cyprinodontiformes</taxon>
        <taxon>Rivulidae</taxon>
        <taxon>Kryptolebias</taxon>
    </lineage>
</organism>
<dbReference type="Pfam" id="PF13894">
    <property type="entry name" value="zf-C2H2_4"/>
    <property type="match status" value="2"/>
</dbReference>
<evidence type="ECO:0000256" key="1">
    <source>
        <dbReference type="ARBA" id="ARBA00022723"/>
    </source>
</evidence>
<dbReference type="GO" id="GO:0000981">
    <property type="term" value="F:DNA-binding transcription factor activity, RNA polymerase II-specific"/>
    <property type="evidence" value="ECO:0007669"/>
    <property type="project" value="TreeGrafter"/>
</dbReference>
<evidence type="ECO:0000256" key="6">
    <source>
        <dbReference type="PROSITE-ProRule" id="PRU00042"/>
    </source>
</evidence>
<dbReference type="SUPFAM" id="SSF57667">
    <property type="entry name" value="beta-beta-alpha zinc fingers"/>
    <property type="match status" value="1"/>
</dbReference>
<evidence type="ECO:0000256" key="5">
    <source>
        <dbReference type="ARBA" id="ARBA00023242"/>
    </source>
</evidence>
<keyword evidence="9" id="KW-1185">Reference proteome</keyword>
<dbReference type="OMA" id="HTSEKHS"/>
<dbReference type="Gene3D" id="3.30.160.60">
    <property type="entry name" value="Classic Zinc Finger"/>
    <property type="match status" value="2"/>
</dbReference>
<name>A0A3Q2ZMK6_KRYMA</name>
<accession>A0A3Q2ZMK6</accession>
<feature type="domain" description="C2H2-type" evidence="7">
    <location>
        <begin position="11"/>
        <end position="38"/>
    </location>
</feature>
<dbReference type="PROSITE" id="PS00028">
    <property type="entry name" value="ZINC_FINGER_C2H2_1"/>
    <property type="match status" value="2"/>
</dbReference>